<dbReference type="PIRSF" id="PIRSF004749">
    <property type="entry name" value="Pep_def"/>
    <property type="match status" value="1"/>
</dbReference>
<evidence type="ECO:0000313" key="3">
    <source>
        <dbReference type="EMBL" id="CUX19280.1"/>
    </source>
</evidence>
<gene>
    <name evidence="3" type="ORF">AGR3A_Cc250048</name>
</gene>
<dbReference type="PANTHER" id="PTHR10458:SF22">
    <property type="entry name" value="PEPTIDE DEFORMYLASE"/>
    <property type="match status" value="1"/>
</dbReference>
<protein>
    <recommendedName>
        <fullName evidence="2">Peptide deformylase-like</fullName>
    </recommendedName>
    <alternativeName>
        <fullName evidence="2">Polypeptide deformylase-like</fullName>
    </alternativeName>
</protein>
<dbReference type="AlphaFoldDB" id="A0A1S7PD03"/>
<evidence type="ECO:0000313" key="4">
    <source>
        <dbReference type="Proteomes" id="UP000191988"/>
    </source>
</evidence>
<name>A0A1S7PD03_9HYPH</name>
<dbReference type="PRINTS" id="PR01576">
    <property type="entry name" value="PDEFORMYLASE"/>
</dbReference>
<evidence type="ECO:0000256" key="1">
    <source>
        <dbReference type="ARBA" id="ARBA00010759"/>
    </source>
</evidence>
<organism evidence="3 4">
    <name type="scientific">Agrobacterium tomkonis CFBP 6623</name>
    <dbReference type="NCBI Taxonomy" id="1183432"/>
    <lineage>
        <taxon>Bacteria</taxon>
        <taxon>Pseudomonadati</taxon>
        <taxon>Pseudomonadota</taxon>
        <taxon>Alphaproteobacteria</taxon>
        <taxon>Hyphomicrobiales</taxon>
        <taxon>Rhizobiaceae</taxon>
        <taxon>Rhizobium/Agrobacterium group</taxon>
        <taxon>Agrobacterium</taxon>
        <taxon>Agrobacterium tumefaciens complex</taxon>
    </lineage>
</organism>
<dbReference type="InterPro" id="IPR023635">
    <property type="entry name" value="Peptide_deformylase"/>
</dbReference>
<sequence length="164" mass="18423">MAIRPILPYPHPGLSEICTPVTAFDDHLQDLVTDLIDTMRAAPGVGITAAHIGTKQRVFVLELTPGTVLTYINPEIIAQSTQTMRHGEGSVSMPGFTDEVERPDEVEVKFQDISGAEHRQTAEGFHAICIQHEIDQLDGVFWLKRLSKLKRDRLVKKWEKSRKP</sequence>
<dbReference type="RefSeq" id="WP_046800104.1">
    <property type="nucleotide sequence ID" value="NZ_LT009723.1"/>
</dbReference>
<dbReference type="SUPFAM" id="SSF56420">
    <property type="entry name" value="Peptide deformylase"/>
    <property type="match status" value="1"/>
</dbReference>
<dbReference type="EMBL" id="FBWK01000018">
    <property type="protein sequence ID" value="CUX19280.1"/>
    <property type="molecule type" value="Genomic_DNA"/>
</dbReference>
<dbReference type="GO" id="GO:0042586">
    <property type="term" value="F:peptide deformylase activity"/>
    <property type="evidence" value="ECO:0007669"/>
    <property type="project" value="InterPro"/>
</dbReference>
<reference evidence="4" key="1">
    <citation type="submission" date="2016-01" db="EMBL/GenBank/DDBJ databases">
        <authorList>
            <person name="Regsiter A."/>
            <person name="william w."/>
        </authorList>
    </citation>
    <scope>NUCLEOTIDE SEQUENCE [LARGE SCALE GENOMIC DNA]</scope>
    <source>
        <strain evidence="4">CFBP 6623</strain>
    </source>
</reference>
<dbReference type="Proteomes" id="UP000191988">
    <property type="component" value="Unassembled WGS sequence"/>
</dbReference>
<dbReference type="NCBIfam" id="TIGR00079">
    <property type="entry name" value="pept_deformyl"/>
    <property type="match status" value="1"/>
</dbReference>
<comment type="caution">
    <text evidence="2">Lacks conserved residue(s) required for the propagation of feature annotation.</text>
</comment>
<accession>A0A1S7PD03</accession>
<dbReference type="NCBIfam" id="NF009484">
    <property type="entry name" value="PRK12846.1-5"/>
    <property type="match status" value="1"/>
</dbReference>
<dbReference type="InterPro" id="IPR036821">
    <property type="entry name" value="Peptide_deformylase_sf"/>
</dbReference>
<feature type="active site" evidence="2">
    <location>
        <position position="133"/>
    </location>
</feature>
<dbReference type="CDD" id="cd00487">
    <property type="entry name" value="Pep_deformylase"/>
    <property type="match status" value="1"/>
</dbReference>
<comment type="similarity">
    <text evidence="1 2">Belongs to the polypeptide deformylase family.</text>
</comment>
<proteinExistence type="inferred from homology"/>
<dbReference type="STRING" id="1183432.AGR3A_Cc250048"/>
<evidence type="ECO:0000256" key="2">
    <source>
        <dbReference type="HAMAP-Rule" id="MF_00163"/>
    </source>
</evidence>
<dbReference type="Pfam" id="PF01327">
    <property type="entry name" value="Pep_deformylase"/>
    <property type="match status" value="1"/>
</dbReference>
<dbReference type="PANTHER" id="PTHR10458">
    <property type="entry name" value="PEPTIDE DEFORMYLASE"/>
    <property type="match status" value="1"/>
</dbReference>
<dbReference type="Gene3D" id="3.90.45.10">
    <property type="entry name" value="Peptide deformylase"/>
    <property type="match status" value="1"/>
</dbReference>
<keyword evidence="4" id="KW-1185">Reference proteome</keyword>
<dbReference type="HAMAP" id="MF_00163">
    <property type="entry name" value="Pep_deformylase"/>
    <property type="match status" value="1"/>
</dbReference>